<gene>
    <name evidence="2" type="primary">ofcc1</name>
</gene>
<evidence type="ECO:0000313" key="1">
    <source>
        <dbReference type="Proteomes" id="UP000000437"/>
    </source>
</evidence>
<evidence type="ECO:0000313" key="2">
    <source>
        <dbReference type="RefSeq" id="XP_073797533.1"/>
    </source>
</evidence>
<accession>A0AC58ITK8</accession>
<dbReference type="Proteomes" id="UP000000437">
    <property type="component" value="Chromosome 24"/>
</dbReference>
<protein>
    <submittedName>
        <fullName evidence="2">Uncharacterized protein ofcc1 isoform X1</fullName>
    </submittedName>
</protein>
<reference evidence="2" key="1">
    <citation type="submission" date="2025-08" db="UniProtKB">
        <authorList>
            <consortium name="RefSeq"/>
        </authorList>
    </citation>
    <scope>IDENTIFICATION</scope>
    <source>
        <strain evidence="2">Tuebingen</strain>
        <tissue evidence="2">Fibroblasts and whole tissue</tissue>
    </source>
</reference>
<proteinExistence type="predicted"/>
<name>A0AC58ITK8_DANRE</name>
<sequence>MGISLVSFLGFRTRATSGPPSEICYYCNTHTVCDFLSRWSRPALESQKLQQKAVEQPEQKKSKSAEFLMAEKGRMEGAVNPAFQEDSEEESETRGGVRNSTLAVRGQHMGLRATATTAGNEGAQNYFDPSSAAEADPRRCRMSGVGGRDELELKFINEDEKNLYEKLSEMFQEDASTVIDLPGMVCSEHVEDVKPPTRDGWRDQRKAQLLERRAEDIPRYMEQLKEHVQKDMIPVGRPNVEQEERSEREKTERKVWARKQRVMSLLRGNSKLGHTHEEEAVLQDRLYAVFQREENRLLNSLRQHQAEVVNKYGEIVEETENIELLGIEPDVHCQVEWSHTPQPIEVFVFCLRAVRDKLPKGLYSLNVSLQTQLGGRTLCWSRLQEQQCAGNTEPVEHQGRYCDMELNINQSLYMVLPASCDLLPCYVLVFKLLSLPGDHSHVSCVVGWGAFPICDCSLQLLKGKFKTPLLRGGPNSSLNQFRKIEHLLSTDLDNWLCNLYFQVKRLPRGSTRVPEHSFTLQIPSHPQLSSSQGLPPHLDTSTRSSASLPEKSPIGAVSASEPMDQTNLTITEKTKAEIHNKSGKQKKRIEKNSEPLKPLPKDHLDQFTFSVRSDRHKSSSVCCGTAERTRLAVRLLPSLLGLSCRPRPRLSQISLSLFLFSLMWFPRLYLHYCSQWIFLQTQQIPINRFWLGAHTVDLVYQGSLLTTLEEVLVVLLGPLTLNAATLLLLLIRWGCQLVFGSPPSFLSKFIMAAAAWTVLDPLAVFAVDAILGRLFYSSDEPLADAAKLYWHFFRTEQSGTAGIIITLFLYAVHCILSFTFLYVYFLRLHNDGRLLDIYQRLHGTEREFFVPHDMEVSNQELDYIVKKAEQWRGFNGERRKVAVYDYIWTEEEPVEGLAPPTGTPNTGCVLLLVAVYDYIWTEEEPVEGLAPPTGTPNTGCETSTHVSIYTLHLSGLRQHYRHFLRQPDGAIIQVMDDSDTNAFQTSEVYEQHERMKSETHLRERKGRKAGWRSCRVEPLGGSDSSSGIKGQRDLEVGGL</sequence>
<organism evidence="1 2">
    <name type="scientific">Danio rerio</name>
    <name type="common">Zebrafish</name>
    <name type="synonym">Brachydanio rerio</name>
    <dbReference type="NCBI Taxonomy" id="7955"/>
    <lineage>
        <taxon>Eukaryota</taxon>
        <taxon>Metazoa</taxon>
        <taxon>Chordata</taxon>
        <taxon>Craniata</taxon>
        <taxon>Vertebrata</taxon>
        <taxon>Euteleostomi</taxon>
        <taxon>Actinopterygii</taxon>
        <taxon>Neopterygii</taxon>
        <taxon>Teleostei</taxon>
        <taxon>Ostariophysi</taxon>
        <taxon>Cypriniformes</taxon>
        <taxon>Danionidae</taxon>
        <taxon>Danioninae</taxon>
        <taxon>Danio</taxon>
    </lineage>
</organism>
<dbReference type="RefSeq" id="XP_073797533.1">
    <property type="nucleotide sequence ID" value="XM_073941432.1"/>
</dbReference>
<keyword evidence="1" id="KW-1185">Reference proteome</keyword>